<feature type="compositionally biased region" description="Polar residues" evidence="1">
    <location>
        <begin position="341"/>
        <end position="356"/>
    </location>
</feature>
<dbReference type="STRING" id="454286.A0A0J8R520"/>
<feature type="region of interest" description="Disordered" evidence="1">
    <location>
        <begin position="1"/>
        <end position="43"/>
    </location>
</feature>
<evidence type="ECO:0000313" key="3">
    <source>
        <dbReference type="Proteomes" id="UP000054559"/>
    </source>
</evidence>
<accession>A0A0J8R520</accession>
<dbReference type="AlphaFoldDB" id="A0A0J8R520"/>
<sequence length="398" mass="42479">MSVESGSSVRNDSQQAPGQSSSARSSTSIPNGPHAETANSQRPVPIAVDPIALVTSECITVTSSMRKHARWAHSSVAAILGGSGSSRPYELDASTPPSPRHGSSGQKANTGLAPPRASTASSDLDLVLAGRWGLRGKKGKSMQDNPLMSAFTRLRVDLKECRDIRTFDAPSLLHPFLQVIRSSSTSAPITSLALIAITKFFAYGIINNDSPRLSMALQRLSAAITHCRFEASDSAADEIVLLRILKLMEGMISRPEGELLGDESVCEMMETGLSMCCQVRLSEVLRRSAEIAMVNMCQVIFQRLTQLDAEATSGDQLARDDELLDDTNTLKMDPSVDGDTVASQHQSSLDPDTSSAEPPRPSGDGRPSTTKSRAHPSQDIPASLSSLGTICADICSNW</sequence>
<gene>
    <name evidence="2" type="ORF">CISG_01843</name>
</gene>
<protein>
    <submittedName>
        <fullName evidence="2">Uncharacterized protein</fullName>
    </submittedName>
</protein>
<feature type="region of interest" description="Disordered" evidence="1">
    <location>
        <begin position="87"/>
        <end position="119"/>
    </location>
</feature>
<dbReference type="EMBL" id="DS268122">
    <property type="protein sequence ID" value="KMU78803.1"/>
    <property type="molecule type" value="Genomic_DNA"/>
</dbReference>
<reference evidence="3" key="1">
    <citation type="journal article" date="2010" name="Genome Res.">
        <title>Population genomic sequencing of Coccidioides fungi reveals recent hybridization and transposon control.</title>
        <authorList>
            <person name="Neafsey D.E."/>
            <person name="Barker B.M."/>
            <person name="Sharpton T.J."/>
            <person name="Stajich J.E."/>
            <person name="Park D.J."/>
            <person name="Whiston E."/>
            <person name="Hung C.-Y."/>
            <person name="McMahan C."/>
            <person name="White J."/>
            <person name="Sykes S."/>
            <person name="Heiman D."/>
            <person name="Young S."/>
            <person name="Zeng Q."/>
            <person name="Abouelleil A."/>
            <person name="Aftuck L."/>
            <person name="Bessette D."/>
            <person name="Brown A."/>
            <person name="FitzGerald M."/>
            <person name="Lui A."/>
            <person name="Macdonald J.P."/>
            <person name="Priest M."/>
            <person name="Orbach M.J."/>
            <person name="Galgiani J.N."/>
            <person name="Kirkland T.N."/>
            <person name="Cole G.T."/>
            <person name="Birren B.W."/>
            <person name="Henn M.R."/>
            <person name="Taylor J.W."/>
            <person name="Rounsley S.D."/>
        </authorList>
    </citation>
    <scope>NUCLEOTIDE SEQUENCE [LARGE SCALE GENOMIC DNA]</scope>
    <source>
        <strain evidence="3">RMSCC 3703</strain>
    </source>
</reference>
<dbReference type="Proteomes" id="UP000054559">
    <property type="component" value="Unassembled WGS sequence"/>
</dbReference>
<feature type="compositionally biased region" description="Polar residues" evidence="1">
    <location>
        <begin position="1"/>
        <end position="30"/>
    </location>
</feature>
<evidence type="ECO:0000313" key="2">
    <source>
        <dbReference type="EMBL" id="KMU78803.1"/>
    </source>
</evidence>
<proteinExistence type="predicted"/>
<evidence type="ECO:0000256" key="1">
    <source>
        <dbReference type="SAM" id="MobiDB-lite"/>
    </source>
</evidence>
<feature type="region of interest" description="Disordered" evidence="1">
    <location>
        <begin position="328"/>
        <end position="383"/>
    </location>
</feature>
<name>A0A0J8R520_COCIT</name>
<dbReference type="OrthoDB" id="10258608at2759"/>
<organism evidence="2 3">
    <name type="scientific">Coccidioides immitis RMSCC 3703</name>
    <dbReference type="NCBI Taxonomy" id="454286"/>
    <lineage>
        <taxon>Eukaryota</taxon>
        <taxon>Fungi</taxon>
        <taxon>Dikarya</taxon>
        <taxon>Ascomycota</taxon>
        <taxon>Pezizomycotina</taxon>
        <taxon>Eurotiomycetes</taxon>
        <taxon>Eurotiomycetidae</taxon>
        <taxon>Onygenales</taxon>
        <taxon>Onygenaceae</taxon>
        <taxon>Coccidioides</taxon>
    </lineage>
</organism>